<proteinExistence type="predicted"/>
<comment type="caution">
    <text evidence="2">The sequence shown here is derived from an EMBL/GenBank/DDBJ whole genome shotgun (WGS) entry which is preliminary data.</text>
</comment>
<gene>
    <name evidence="2" type="ORF">FHX39_003447</name>
</gene>
<dbReference type="RefSeq" id="WP_183340403.1">
    <property type="nucleotide sequence ID" value="NZ_JACHZG010000001.1"/>
</dbReference>
<dbReference type="Proteomes" id="UP000565572">
    <property type="component" value="Unassembled WGS sequence"/>
</dbReference>
<dbReference type="PROSITE" id="PS51186">
    <property type="entry name" value="GNAT"/>
    <property type="match status" value="1"/>
</dbReference>
<evidence type="ECO:0000313" key="2">
    <source>
        <dbReference type="EMBL" id="MBB3328503.1"/>
    </source>
</evidence>
<sequence>MQPANGTEGLRTAGPGERWVLRVRQTDGSASDLVGWLVGIDRNDGSDGAGEEVAVVDGAVDPAVAGDEAPRWRVPLTDVVVARRAPAARGGPDVGRTPPDVLERLGVEAWAVELEPLGDWTLRAASGFTGRANSCLAVGDPGLPVPEAAAAIEAYAAAHGIAPMAQVVTGSDEDAALRAAGWAETYVATDVLATRLADLLGDRPADPRVGVDEELTDAWRAAFDAYRSSDVDPAVVTRLLDGRRPRAFARVEVDGEVVAVARGHLSGGWLGVAGVWTRPEHRRQGLGTAVVLALAGWAARRGARWCYLQVETANGPAHGAYAALGFVHHHRYHYLAP</sequence>
<dbReference type="EMBL" id="JACHZG010000001">
    <property type="protein sequence ID" value="MBB3328503.1"/>
    <property type="molecule type" value="Genomic_DNA"/>
</dbReference>
<evidence type="ECO:0000259" key="1">
    <source>
        <dbReference type="PROSITE" id="PS51186"/>
    </source>
</evidence>
<dbReference type="PANTHER" id="PTHR43072">
    <property type="entry name" value="N-ACETYLTRANSFERASE"/>
    <property type="match status" value="1"/>
</dbReference>
<feature type="domain" description="N-acetyltransferase" evidence="1">
    <location>
        <begin position="209"/>
        <end position="337"/>
    </location>
</feature>
<dbReference type="SUPFAM" id="SSF55729">
    <property type="entry name" value="Acyl-CoA N-acyltransferases (Nat)"/>
    <property type="match status" value="1"/>
</dbReference>
<accession>A0A7W5JYD2</accession>
<dbReference type="AlphaFoldDB" id="A0A7W5JYD2"/>
<dbReference type="InterPro" id="IPR000182">
    <property type="entry name" value="GNAT_dom"/>
</dbReference>
<reference evidence="2 3" key="1">
    <citation type="submission" date="2020-08" db="EMBL/GenBank/DDBJ databases">
        <title>Sequencing the genomes of 1000 actinobacteria strains.</title>
        <authorList>
            <person name="Klenk H.-P."/>
        </authorList>
    </citation>
    <scope>NUCLEOTIDE SEQUENCE [LARGE SCALE GENOMIC DNA]</scope>
    <source>
        <strain evidence="2 3">DSM 11053</strain>
    </source>
</reference>
<dbReference type="Pfam" id="PF24553">
    <property type="entry name" value="Rv0428c_C"/>
    <property type="match status" value="1"/>
</dbReference>
<dbReference type="InterPro" id="IPR056935">
    <property type="entry name" value="Rv0428c-like_C"/>
</dbReference>
<name>A0A7W5JYD2_9ACTN</name>
<organism evidence="2 3">
    <name type="scientific">Microlunatus antarcticus</name>
    <dbReference type="NCBI Taxonomy" id="53388"/>
    <lineage>
        <taxon>Bacteria</taxon>
        <taxon>Bacillati</taxon>
        <taxon>Actinomycetota</taxon>
        <taxon>Actinomycetes</taxon>
        <taxon>Propionibacteriales</taxon>
        <taxon>Propionibacteriaceae</taxon>
        <taxon>Microlunatus</taxon>
    </lineage>
</organism>
<keyword evidence="3" id="KW-1185">Reference proteome</keyword>
<evidence type="ECO:0000313" key="3">
    <source>
        <dbReference type="Proteomes" id="UP000565572"/>
    </source>
</evidence>
<dbReference type="InterPro" id="IPR016181">
    <property type="entry name" value="Acyl_CoA_acyltransferase"/>
</dbReference>
<dbReference type="Gene3D" id="3.40.630.30">
    <property type="match status" value="1"/>
</dbReference>
<dbReference type="GO" id="GO:0016747">
    <property type="term" value="F:acyltransferase activity, transferring groups other than amino-acyl groups"/>
    <property type="evidence" value="ECO:0007669"/>
    <property type="project" value="InterPro"/>
</dbReference>
<dbReference type="CDD" id="cd04301">
    <property type="entry name" value="NAT_SF"/>
    <property type="match status" value="1"/>
</dbReference>
<protein>
    <submittedName>
        <fullName evidence="2">GNAT superfamily N-acetyltransferase</fullName>
    </submittedName>
</protein>
<keyword evidence="2" id="KW-0808">Transferase</keyword>
<dbReference type="PANTHER" id="PTHR43072:SF60">
    <property type="entry name" value="L-2,4-DIAMINOBUTYRIC ACID ACETYLTRANSFERASE"/>
    <property type="match status" value="1"/>
</dbReference>